<proteinExistence type="predicted"/>
<accession>A0ABU5C8M6</accession>
<dbReference type="InterPro" id="IPR035406">
    <property type="entry name" value="DUF5412"/>
</dbReference>
<sequence>MFIFAAIFLIIGYRKYFFTFNNLGDGTYFKGPIDSPHGKYTAEAYYKNYGDAAGGAKVWVTITNRQNNETATVYYGVGKSNFGIKWEDENNIYIENDEGQDYPYSDTSVMLEVGKEIYDESGRACKSWLMKDEYETCYPHE</sequence>
<evidence type="ECO:0000313" key="1">
    <source>
        <dbReference type="EMBL" id="MDY0395678.1"/>
    </source>
</evidence>
<dbReference type="Pfam" id="PF17428">
    <property type="entry name" value="DUF5412"/>
    <property type="match status" value="1"/>
</dbReference>
<keyword evidence="2" id="KW-1185">Reference proteome</keyword>
<reference evidence="1 2" key="1">
    <citation type="submission" date="2023-10" db="EMBL/GenBank/DDBJ databases">
        <title>Virgibacillus halophilus 5B73C genome.</title>
        <authorList>
            <person name="Miliotis G."/>
            <person name="Sengupta P."/>
            <person name="Hameed A."/>
            <person name="Chuvochina M."/>
            <person name="Mcdonagh F."/>
            <person name="Simpson A.C."/>
            <person name="Singh N.K."/>
            <person name="Rekha P.D."/>
            <person name="Raman K."/>
            <person name="Hugenholtz P."/>
            <person name="Venkateswaran K."/>
        </authorList>
    </citation>
    <scope>NUCLEOTIDE SEQUENCE [LARGE SCALE GENOMIC DNA]</scope>
    <source>
        <strain evidence="1 2">5B73C</strain>
    </source>
</reference>
<organism evidence="1 2">
    <name type="scientific">Tigheibacillus halophilus</name>
    <dbReference type="NCBI Taxonomy" id="361280"/>
    <lineage>
        <taxon>Bacteria</taxon>
        <taxon>Bacillati</taxon>
        <taxon>Bacillota</taxon>
        <taxon>Bacilli</taxon>
        <taxon>Bacillales</taxon>
        <taxon>Bacillaceae</taxon>
        <taxon>Tigheibacillus</taxon>
    </lineage>
</organism>
<gene>
    <name evidence="1" type="ORF">RWE15_16210</name>
</gene>
<evidence type="ECO:0000313" key="2">
    <source>
        <dbReference type="Proteomes" id="UP001281447"/>
    </source>
</evidence>
<dbReference type="Proteomes" id="UP001281447">
    <property type="component" value="Unassembled WGS sequence"/>
</dbReference>
<name>A0ABU5C8M6_9BACI</name>
<comment type="caution">
    <text evidence="1">The sequence shown here is derived from an EMBL/GenBank/DDBJ whole genome shotgun (WGS) entry which is preliminary data.</text>
</comment>
<dbReference type="EMBL" id="JAWDIP010000003">
    <property type="protein sequence ID" value="MDY0395678.1"/>
    <property type="molecule type" value="Genomic_DNA"/>
</dbReference>
<protein>
    <submittedName>
        <fullName evidence="1">DUF5412 family protein</fullName>
    </submittedName>
</protein>